<evidence type="ECO:0000256" key="5">
    <source>
        <dbReference type="ARBA" id="ARBA00022723"/>
    </source>
</evidence>
<dbReference type="PANTHER" id="PTHR10848:SF0">
    <property type="entry name" value="MEIOTIC RECOMBINATION PROTEIN SPO11"/>
    <property type="match status" value="1"/>
</dbReference>
<dbReference type="PRINTS" id="PR01550">
    <property type="entry name" value="TOP6AFAMILY"/>
</dbReference>
<comment type="similarity">
    <text evidence="3 10">Belongs to the TOP6A family.</text>
</comment>
<evidence type="ECO:0000256" key="7">
    <source>
        <dbReference type="ARBA" id="ARBA00023029"/>
    </source>
</evidence>
<dbReference type="InterPro" id="IPR036078">
    <property type="entry name" value="Spo11/TopoVI_A_sf"/>
</dbReference>
<evidence type="ECO:0000256" key="11">
    <source>
        <dbReference type="SAM" id="MobiDB-lite"/>
    </source>
</evidence>
<reference evidence="14 15" key="1">
    <citation type="submission" date="2024-04" db="EMBL/GenBank/DDBJ databases">
        <title>Phyllosticta paracitricarpa is synonymous to the EU quarantine fungus P. citricarpa based on phylogenomic analyses.</title>
        <authorList>
            <consortium name="Lawrence Berkeley National Laboratory"/>
            <person name="Van Ingen-Buijs V.A."/>
            <person name="Van Westerhoven A.C."/>
            <person name="Haridas S."/>
            <person name="Skiadas P."/>
            <person name="Martin F."/>
            <person name="Groenewald J.Z."/>
            <person name="Crous P.W."/>
            <person name="Seidl M.F."/>
        </authorList>
    </citation>
    <scope>NUCLEOTIDE SEQUENCE [LARGE SCALE GENOMIC DNA]</scope>
    <source>
        <strain evidence="14 15">CBS 123371</strain>
    </source>
</reference>
<feature type="domain" description="Topoisomerase 6 subunit A/Spo11 TOPRIM" evidence="13">
    <location>
        <begin position="277"/>
        <end position="453"/>
    </location>
</feature>
<keyword evidence="8 10" id="KW-0238">DNA-binding</keyword>
<dbReference type="Gene3D" id="3.40.1360.10">
    <property type="match status" value="1"/>
</dbReference>
<organism evidence="14 15">
    <name type="scientific">Phyllosticta citriasiana</name>
    <dbReference type="NCBI Taxonomy" id="595635"/>
    <lineage>
        <taxon>Eukaryota</taxon>
        <taxon>Fungi</taxon>
        <taxon>Dikarya</taxon>
        <taxon>Ascomycota</taxon>
        <taxon>Pezizomycotina</taxon>
        <taxon>Dothideomycetes</taxon>
        <taxon>Dothideomycetes incertae sedis</taxon>
        <taxon>Botryosphaeriales</taxon>
        <taxon>Phyllostictaceae</taxon>
        <taxon>Phyllosticta</taxon>
    </lineage>
</organism>
<feature type="compositionally biased region" description="Basic and acidic residues" evidence="11">
    <location>
        <begin position="71"/>
        <end position="85"/>
    </location>
</feature>
<name>A0ABR1KBF8_9PEZI</name>
<feature type="domain" description="Spo11/DNA topoisomerase VI subunit A N-terminal" evidence="12">
    <location>
        <begin position="167"/>
        <end position="228"/>
    </location>
</feature>
<sequence length="471" mass="52427">MSIMEFDEEFMLFECTETSACELTLSPSKMDLDYSDMLFGSSNWQNSTPRLSTTADLGLQSLPEKPIPETLRVEEPQAPPHKADESEATSSAQANVLPSTRAESAFDTDKRRVIRKIEAIFESLVDVLLAKKGVLTMRLKNRPRSQTSKSSSFQLIEYPAKSAHVAWKFAVVVRVLEHIYESLLSSSTISKREIYYRTPSLFLNQAVVDRYVDDIAFTFGVSRFALNVTAAAKGLVAGAFSINRGSKEHRRLFTYSEETIVPNLGQSDFIDVGAVQWVLIVEKEATFRSLVSSTFWNESKNQGIIVTGKGYPDLATRKLVRALSQAMATVHGRTRILGLVDSDPDGIGILSTYKYGSDSLAHETAGLSTPSIEWLGVKMANVVLLEGENGFNTPSPNVHGELGFIRLSLRDRRKATKMLETPIFKNDTAPDWKRELQVMLVLNVKAEIEILESGHGGLGCWLQQRLRVDNH</sequence>
<accession>A0ABR1KBF8</accession>
<evidence type="ECO:0000313" key="15">
    <source>
        <dbReference type="Proteomes" id="UP001363622"/>
    </source>
</evidence>
<dbReference type="Proteomes" id="UP001363622">
    <property type="component" value="Unassembled WGS sequence"/>
</dbReference>
<dbReference type="SUPFAM" id="SSF56726">
    <property type="entry name" value="DNA topoisomerase IV, alpha subunit"/>
    <property type="match status" value="1"/>
</dbReference>
<evidence type="ECO:0000256" key="1">
    <source>
        <dbReference type="ARBA" id="ARBA00000185"/>
    </source>
</evidence>
<evidence type="ECO:0000256" key="2">
    <source>
        <dbReference type="ARBA" id="ARBA00001946"/>
    </source>
</evidence>
<comment type="cofactor">
    <cofactor evidence="2">
        <name>Mg(2+)</name>
        <dbReference type="ChEBI" id="CHEBI:18420"/>
    </cofactor>
</comment>
<dbReference type="EMBL" id="JBBPHU010000014">
    <property type="protein sequence ID" value="KAK7510495.1"/>
    <property type="molecule type" value="Genomic_DNA"/>
</dbReference>
<keyword evidence="7 10" id="KW-0799">Topoisomerase</keyword>
<feature type="region of interest" description="Disordered" evidence="11">
    <location>
        <begin position="70"/>
        <end position="103"/>
    </location>
</feature>
<keyword evidence="9 10" id="KW-0413">Isomerase</keyword>
<evidence type="ECO:0000256" key="10">
    <source>
        <dbReference type="PROSITE-ProRule" id="PRU01385"/>
    </source>
</evidence>
<evidence type="ECO:0000256" key="8">
    <source>
        <dbReference type="ARBA" id="ARBA00023125"/>
    </source>
</evidence>
<dbReference type="InterPro" id="IPR002815">
    <property type="entry name" value="Spo11/TopoVI_A"/>
</dbReference>
<evidence type="ECO:0000256" key="9">
    <source>
        <dbReference type="ARBA" id="ARBA00023235"/>
    </source>
</evidence>
<dbReference type="InterPro" id="IPR013049">
    <property type="entry name" value="Spo11/TopoVI_A_N"/>
</dbReference>
<comment type="caution">
    <text evidence="14">The sequence shown here is derived from an EMBL/GenBank/DDBJ whole genome shotgun (WGS) entry which is preliminary data.</text>
</comment>
<evidence type="ECO:0000256" key="6">
    <source>
        <dbReference type="ARBA" id="ARBA00022842"/>
    </source>
</evidence>
<dbReference type="Pfam" id="PF21180">
    <property type="entry name" value="TOP6A-Spo11_Toprim"/>
    <property type="match status" value="1"/>
</dbReference>
<evidence type="ECO:0000256" key="4">
    <source>
        <dbReference type="ARBA" id="ARBA00012895"/>
    </source>
</evidence>
<dbReference type="CDD" id="cd00223">
    <property type="entry name" value="TOPRIM_TopoIIB_SPO"/>
    <property type="match status" value="1"/>
</dbReference>
<dbReference type="PROSITE" id="PS52041">
    <property type="entry name" value="TOPO_IIB"/>
    <property type="match status" value="1"/>
</dbReference>
<dbReference type="InterPro" id="IPR036388">
    <property type="entry name" value="WH-like_DNA-bd_sf"/>
</dbReference>
<protein>
    <recommendedName>
        <fullName evidence="4">DNA topoisomerase (ATP-hydrolyzing)</fullName>
        <ecNumber evidence="4">5.6.2.2</ecNumber>
    </recommendedName>
</protein>
<dbReference type="InterPro" id="IPR034136">
    <property type="entry name" value="TOPRIM_Topo6A/Spo11"/>
</dbReference>
<dbReference type="Gene3D" id="1.10.10.10">
    <property type="entry name" value="Winged helix-like DNA-binding domain superfamily/Winged helix DNA-binding domain"/>
    <property type="match status" value="1"/>
</dbReference>
<keyword evidence="15" id="KW-1185">Reference proteome</keyword>
<keyword evidence="6" id="KW-0460">Magnesium</keyword>
<gene>
    <name evidence="14" type="ORF">IWZ03DRAFT_79650</name>
</gene>
<proteinExistence type="inferred from homology"/>
<dbReference type="Pfam" id="PF04406">
    <property type="entry name" value="TP6A_N"/>
    <property type="match status" value="1"/>
</dbReference>
<evidence type="ECO:0000259" key="13">
    <source>
        <dbReference type="Pfam" id="PF21180"/>
    </source>
</evidence>
<keyword evidence="5" id="KW-0479">Metal-binding</keyword>
<feature type="active site" description="O-(5'-phospho-DNA)-tyrosine intermediate" evidence="10">
    <location>
        <position position="196"/>
    </location>
</feature>
<evidence type="ECO:0000259" key="12">
    <source>
        <dbReference type="Pfam" id="PF04406"/>
    </source>
</evidence>
<dbReference type="EC" id="5.6.2.2" evidence="4"/>
<feature type="compositionally biased region" description="Polar residues" evidence="11">
    <location>
        <begin position="88"/>
        <end position="102"/>
    </location>
</feature>
<dbReference type="PANTHER" id="PTHR10848">
    <property type="entry name" value="MEIOTIC RECOMBINATION PROTEIN SPO11"/>
    <property type="match status" value="1"/>
</dbReference>
<evidence type="ECO:0000313" key="14">
    <source>
        <dbReference type="EMBL" id="KAK7510495.1"/>
    </source>
</evidence>
<comment type="catalytic activity">
    <reaction evidence="1 10">
        <text>ATP-dependent breakage, passage and rejoining of double-stranded DNA.</text>
        <dbReference type="EC" id="5.6.2.2"/>
    </reaction>
</comment>
<evidence type="ECO:0000256" key="3">
    <source>
        <dbReference type="ARBA" id="ARBA00006559"/>
    </source>
</evidence>